<gene>
    <name evidence="2" type="ORF">GGQ90_005727</name>
</gene>
<feature type="compositionally biased region" description="Basic and acidic residues" evidence="1">
    <location>
        <begin position="18"/>
        <end position="36"/>
    </location>
</feature>
<dbReference type="AlphaFoldDB" id="A0A7W6LY13"/>
<reference evidence="2 3" key="1">
    <citation type="submission" date="2020-08" db="EMBL/GenBank/DDBJ databases">
        <title>Genomic Encyclopedia of Type Strains, Phase IV (KMG-IV): sequencing the most valuable type-strain genomes for metagenomic binning, comparative biology and taxonomic classification.</title>
        <authorList>
            <person name="Goeker M."/>
        </authorList>
    </citation>
    <scope>NUCLEOTIDE SEQUENCE [LARGE SCALE GENOMIC DNA]</scope>
    <source>
        <strain evidence="2 3">DSM 19371</strain>
    </source>
</reference>
<evidence type="ECO:0000313" key="2">
    <source>
        <dbReference type="EMBL" id="MBB4151913.1"/>
    </source>
</evidence>
<protein>
    <submittedName>
        <fullName evidence="2">Uncharacterized protein</fullName>
    </submittedName>
</protein>
<dbReference type="Proteomes" id="UP000590524">
    <property type="component" value="Unassembled WGS sequence"/>
</dbReference>
<proteinExistence type="predicted"/>
<feature type="region of interest" description="Disordered" evidence="1">
    <location>
        <begin position="1"/>
        <end position="36"/>
    </location>
</feature>
<keyword evidence="3" id="KW-1185">Reference proteome</keyword>
<evidence type="ECO:0000313" key="3">
    <source>
        <dbReference type="Proteomes" id="UP000590524"/>
    </source>
</evidence>
<sequence length="36" mass="3939">MGTKNPHLSVRHGAVVDADFHRSFSPPDAEHGRKNA</sequence>
<dbReference type="EMBL" id="JACIEU010000057">
    <property type="protein sequence ID" value="MBB4151913.1"/>
    <property type="molecule type" value="Genomic_DNA"/>
</dbReference>
<accession>A0A7W6LY13</accession>
<evidence type="ECO:0000256" key="1">
    <source>
        <dbReference type="SAM" id="MobiDB-lite"/>
    </source>
</evidence>
<comment type="caution">
    <text evidence="2">The sequence shown here is derived from an EMBL/GenBank/DDBJ whole genome shotgun (WGS) entry which is preliminary data.</text>
</comment>
<organism evidence="2 3">
    <name type="scientific">Sphingobium scionense</name>
    <dbReference type="NCBI Taxonomy" id="1404341"/>
    <lineage>
        <taxon>Bacteria</taxon>
        <taxon>Pseudomonadati</taxon>
        <taxon>Pseudomonadota</taxon>
        <taxon>Alphaproteobacteria</taxon>
        <taxon>Sphingomonadales</taxon>
        <taxon>Sphingomonadaceae</taxon>
        <taxon>Sphingobium</taxon>
    </lineage>
</organism>
<name>A0A7W6LY13_9SPHN</name>